<dbReference type="Pfam" id="PF02219">
    <property type="entry name" value="MTHFR"/>
    <property type="match status" value="1"/>
</dbReference>
<comment type="catalytic activity">
    <reaction evidence="8">
        <text>(6S)-5-methyl-5,6,7,8-tetrahydrofolate + NAD(+) = (6R)-5,10-methylene-5,6,7,8-tetrahydrofolate + NADH + H(+)</text>
        <dbReference type="Rhea" id="RHEA:19821"/>
        <dbReference type="ChEBI" id="CHEBI:15378"/>
        <dbReference type="ChEBI" id="CHEBI:15636"/>
        <dbReference type="ChEBI" id="CHEBI:18608"/>
        <dbReference type="ChEBI" id="CHEBI:57540"/>
        <dbReference type="ChEBI" id="CHEBI:57945"/>
        <dbReference type="EC" id="1.5.1.54"/>
    </reaction>
    <physiologicalReaction direction="right-to-left" evidence="8">
        <dbReference type="Rhea" id="RHEA:19823"/>
    </physiologicalReaction>
</comment>
<evidence type="ECO:0000313" key="11">
    <source>
        <dbReference type="Proteomes" id="UP000290682"/>
    </source>
</evidence>
<dbReference type="InterPro" id="IPR003171">
    <property type="entry name" value="Mehydrof_redctse-like"/>
</dbReference>
<keyword evidence="5 9" id="KW-0274">FAD</keyword>
<proteinExistence type="inferred from homology"/>
<name>A0ABY0FF58_9NEIS</name>
<organism evidence="10 11">
    <name type="scientific">Crenobacter cavernae</name>
    <dbReference type="NCBI Taxonomy" id="2290923"/>
    <lineage>
        <taxon>Bacteria</taxon>
        <taxon>Pseudomonadati</taxon>
        <taxon>Pseudomonadota</taxon>
        <taxon>Betaproteobacteria</taxon>
        <taxon>Neisseriales</taxon>
        <taxon>Neisseriaceae</taxon>
        <taxon>Crenobacter</taxon>
    </lineage>
</organism>
<sequence length="282" mass="29267">MTLPISIELYPGVVPAAAARSAELIARLAPLSPAFVSVTDGAGGISRAAGLALSDALNAQGFAVAPHLSAAGLDKAIATERLAEFTKRKAKTLFVLRGDTPSGMGERGDFRYASDLVRFMREALGDDPDILVAAYPEVHPQAANAKSDLAALKAKQDAGATGAVTQYFYNADAYRYFTDAAVRAGITLPIVPGILPLTRASMARLAEVRGVELPRWMKRTLDACHGDASALASFGREAGARLVSQLIDAGAPGVHFFAPGAAEIEMAGHIVADAGLTPRAAA</sequence>
<evidence type="ECO:0000256" key="3">
    <source>
        <dbReference type="ARBA" id="ARBA00006743"/>
    </source>
</evidence>
<evidence type="ECO:0000256" key="7">
    <source>
        <dbReference type="ARBA" id="ARBA00034478"/>
    </source>
</evidence>
<comment type="pathway">
    <text evidence="7">Amino-acid biosynthesis; L-methionine biosynthesis via de novo pathway.</text>
</comment>
<evidence type="ECO:0000256" key="9">
    <source>
        <dbReference type="RuleBase" id="RU003862"/>
    </source>
</evidence>
<evidence type="ECO:0000256" key="2">
    <source>
        <dbReference type="ARBA" id="ARBA00004777"/>
    </source>
</evidence>
<evidence type="ECO:0000256" key="5">
    <source>
        <dbReference type="ARBA" id="ARBA00022827"/>
    </source>
</evidence>
<dbReference type="Proteomes" id="UP000290682">
    <property type="component" value="Unassembled WGS sequence"/>
</dbReference>
<keyword evidence="6 9" id="KW-0560">Oxidoreductase</keyword>
<dbReference type="PANTHER" id="PTHR45754">
    <property type="entry name" value="METHYLENETETRAHYDROFOLATE REDUCTASE"/>
    <property type="match status" value="1"/>
</dbReference>
<evidence type="ECO:0000256" key="8">
    <source>
        <dbReference type="ARBA" id="ARBA00048628"/>
    </source>
</evidence>
<dbReference type="PANTHER" id="PTHR45754:SF3">
    <property type="entry name" value="METHYLENETETRAHYDROFOLATE REDUCTASE (NADPH)"/>
    <property type="match status" value="1"/>
</dbReference>
<keyword evidence="11" id="KW-1185">Reference proteome</keyword>
<dbReference type="RefSeq" id="WP_129211492.1">
    <property type="nucleotide sequence ID" value="NZ_REGR01000002.1"/>
</dbReference>
<gene>
    <name evidence="10" type="ORF">EBB06_03330</name>
</gene>
<protein>
    <recommendedName>
        <fullName evidence="9">Methylenetetrahydrofolate reductase</fullName>
    </recommendedName>
</protein>
<dbReference type="EMBL" id="REGR01000002">
    <property type="protein sequence ID" value="RXZ44936.1"/>
    <property type="molecule type" value="Genomic_DNA"/>
</dbReference>
<accession>A0ABY0FF58</accession>
<reference evidence="10 11" key="1">
    <citation type="submission" date="2018-10" db="EMBL/GenBank/DDBJ databases">
        <title>Draft genome of Fastidiocella sp. strain 375T, a bacterium isolated from a karstic cave dripping water.</title>
        <authorList>
            <person name="Coelho C."/>
            <person name="Verissimo A."/>
            <person name="Tiago I."/>
        </authorList>
    </citation>
    <scope>NUCLEOTIDE SEQUENCE [LARGE SCALE GENOMIC DNA]</scope>
    <source>
        <strain evidence="10 11">CAVE-375</strain>
    </source>
</reference>
<comment type="similarity">
    <text evidence="3 9">Belongs to the methylenetetrahydrofolate reductase family.</text>
</comment>
<dbReference type="Gene3D" id="3.20.20.220">
    <property type="match status" value="1"/>
</dbReference>
<comment type="caution">
    <text evidence="10">The sequence shown here is derived from an EMBL/GenBank/DDBJ whole genome shotgun (WGS) entry which is preliminary data.</text>
</comment>
<dbReference type="SUPFAM" id="SSF51730">
    <property type="entry name" value="FAD-linked oxidoreductase"/>
    <property type="match status" value="1"/>
</dbReference>
<keyword evidence="4 9" id="KW-0285">Flavoprotein</keyword>
<evidence type="ECO:0000256" key="6">
    <source>
        <dbReference type="ARBA" id="ARBA00023002"/>
    </source>
</evidence>
<evidence type="ECO:0000256" key="4">
    <source>
        <dbReference type="ARBA" id="ARBA00022630"/>
    </source>
</evidence>
<evidence type="ECO:0000313" key="10">
    <source>
        <dbReference type="EMBL" id="RXZ44936.1"/>
    </source>
</evidence>
<dbReference type="CDD" id="cd00537">
    <property type="entry name" value="MTHFR"/>
    <property type="match status" value="1"/>
</dbReference>
<evidence type="ECO:0000256" key="1">
    <source>
        <dbReference type="ARBA" id="ARBA00001974"/>
    </source>
</evidence>
<comment type="pathway">
    <text evidence="2 9">One-carbon metabolism; tetrahydrofolate interconversion.</text>
</comment>
<comment type="cofactor">
    <cofactor evidence="1 9">
        <name>FAD</name>
        <dbReference type="ChEBI" id="CHEBI:57692"/>
    </cofactor>
</comment>
<dbReference type="InterPro" id="IPR029041">
    <property type="entry name" value="FAD-linked_oxidoreductase-like"/>
</dbReference>